<keyword evidence="4" id="KW-0732">Signal</keyword>
<organism evidence="11 12">
    <name type="scientific">Bugula neritina</name>
    <name type="common">Brown bryozoan</name>
    <name type="synonym">Sertularia neritina</name>
    <dbReference type="NCBI Taxonomy" id="10212"/>
    <lineage>
        <taxon>Eukaryota</taxon>
        <taxon>Metazoa</taxon>
        <taxon>Spiralia</taxon>
        <taxon>Lophotrochozoa</taxon>
        <taxon>Bryozoa</taxon>
        <taxon>Gymnolaemata</taxon>
        <taxon>Cheilostomatida</taxon>
        <taxon>Flustrina</taxon>
        <taxon>Buguloidea</taxon>
        <taxon>Bugulidae</taxon>
        <taxon>Bugula</taxon>
    </lineage>
</organism>
<feature type="compositionally biased region" description="Basic residues" evidence="8">
    <location>
        <begin position="203"/>
        <end position="212"/>
    </location>
</feature>
<evidence type="ECO:0000256" key="2">
    <source>
        <dbReference type="ARBA" id="ARBA00010658"/>
    </source>
</evidence>
<feature type="compositionally biased region" description="Acidic residues" evidence="8">
    <location>
        <begin position="216"/>
        <end position="225"/>
    </location>
</feature>
<dbReference type="CDD" id="cd22671">
    <property type="entry name" value="FHA_APTX-like"/>
    <property type="match status" value="1"/>
</dbReference>
<dbReference type="Proteomes" id="UP000593567">
    <property type="component" value="Unassembled WGS sequence"/>
</dbReference>
<dbReference type="PANTHER" id="PTHR19328:SF75">
    <property type="entry name" value="ALDOSE SUGAR DEHYDROGENASE YLII"/>
    <property type="match status" value="1"/>
</dbReference>
<dbReference type="EMBL" id="VXIV02002605">
    <property type="protein sequence ID" value="KAF6024225.1"/>
    <property type="molecule type" value="Genomic_DNA"/>
</dbReference>
<keyword evidence="7" id="KW-0175">Coiled coil</keyword>
<evidence type="ECO:0000256" key="5">
    <source>
        <dbReference type="ARBA" id="ARBA00023157"/>
    </source>
</evidence>
<dbReference type="Gene3D" id="2.120.10.30">
    <property type="entry name" value="TolB, C-terminal domain"/>
    <property type="match status" value="1"/>
</dbReference>
<feature type="coiled-coil region" evidence="7">
    <location>
        <begin position="884"/>
        <end position="911"/>
    </location>
</feature>
<dbReference type="OrthoDB" id="10266706at2759"/>
<evidence type="ECO:0000259" key="9">
    <source>
        <dbReference type="Pfam" id="PF03024"/>
    </source>
</evidence>
<feature type="domain" description="Folate receptor-like" evidence="9">
    <location>
        <begin position="263"/>
        <end position="350"/>
    </location>
</feature>
<comment type="subcellular location">
    <subcellularLocation>
        <location evidence="1">Secreted</location>
    </subcellularLocation>
</comment>
<dbReference type="Gene3D" id="2.60.200.20">
    <property type="match status" value="1"/>
</dbReference>
<comment type="similarity">
    <text evidence="2">Belongs to the HHIP family.</text>
</comment>
<feature type="region of interest" description="Disordered" evidence="8">
    <location>
        <begin position="107"/>
        <end position="257"/>
    </location>
</feature>
<evidence type="ECO:0000256" key="6">
    <source>
        <dbReference type="ARBA" id="ARBA00023180"/>
    </source>
</evidence>
<evidence type="ECO:0000313" key="11">
    <source>
        <dbReference type="EMBL" id="KAF6024225.1"/>
    </source>
</evidence>
<dbReference type="InterPro" id="IPR011042">
    <property type="entry name" value="6-blade_b-propeller_TolB-like"/>
</dbReference>
<keyword evidence="5" id="KW-1015">Disulfide bond</keyword>
<dbReference type="PANTHER" id="PTHR19328">
    <property type="entry name" value="HEDGEHOG-INTERACTING PROTEIN"/>
    <property type="match status" value="1"/>
</dbReference>
<reference evidence="11" key="1">
    <citation type="submission" date="2020-06" db="EMBL/GenBank/DDBJ databases">
        <title>Draft genome of Bugula neritina, a colonial animal packing powerful symbionts and potential medicines.</title>
        <authorList>
            <person name="Rayko M."/>
        </authorList>
    </citation>
    <scope>NUCLEOTIDE SEQUENCE [LARGE SCALE GENOMIC DNA]</scope>
    <source>
        <strain evidence="11">Kwan_BN1</strain>
    </source>
</reference>
<comment type="caution">
    <text evidence="11">The sequence shown here is derived from an EMBL/GenBank/DDBJ whole genome shotgun (WGS) entry which is preliminary data.</text>
</comment>
<keyword evidence="3" id="KW-0964">Secreted</keyword>
<dbReference type="InterPro" id="IPR011041">
    <property type="entry name" value="Quinoprot_gluc/sorb_DH_b-prop"/>
</dbReference>
<evidence type="ECO:0000259" key="10">
    <source>
        <dbReference type="Pfam" id="PF07995"/>
    </source>
</evidence>
<evidence type="ECO:0000313" key="12">
    <source>
        <dbReference type="Proteomes" id="UP000593567"/>
    </source>
</evidence>
<keyword evidence="6" id="KW-0325">Glycoprotein</keyword>
<evidence type="ECO:0000256" key="3">
    <source>
        <dbReference type="ARBA" id="ARBA00022525"/>
    </source>
</evidence>
<protein>
    <submittedName>
        <fullName evidence="11">HHIPL1</fullName>
    </submittedName>
</protein>
<accession>A0A7J7JDQ0</accession>
<proteinExistence type="inferred from homology"/>
<name>A0A7J7JDQ0_BUGNE</name>
<dbReference type="InterPro" id="IPR012938">
    <property type="entry name" value="Glc/Sorbosone_DH"/>
</dbReference>
<feature type="compositionally biased region" description="Acidic residues" evidence="8">
    <location>
        <begin position="171"/>
        <end position="183"/>
    </location>
</feature>
<dbReference type="SUPFAM" id="SSF49879">
    <property type="entry name" value="SMAD/FHA domain"/>
    <property type="match status" value="1"/>
</dbReference>
<keyword evidence="12" id="KW-1185">Reference proteome</keyword>
<dbReference type="GO" id="GO:0005576">
    <property type="term" value="C:extracellular region"/>
    <property type="evidence" value="ECO:0007669"/>
    <property type="project" value="UniProtKB-SubCell"/>
</dbReference>
<dbReference type="Pfam" id="PF03024">
    <property type="entry name" value="Folate_rec"/>
    <property type="match status" value="1"/>
</dbReference>
<gene>
    <name evidence="11" type="ORF">EB796_017477</name>
</gene>
<dbReference type="Pfam" id="PF07995">
    <property type="entry name" value="GSDH"/>
    <property type="match status" value="1"/>
</dbReference>
<sequence>MTATWKIVCTDGNKDAVTIGLGKTVIGRGHLLQIRELKVSRHHAEVQVTEEGEFTLKAMHPGLPCYYSRKGESAKTELLRGQSVTLKDEDVFSLHSNPECEFKVIQTTESPVPEEPTNDDADNNSSTIKDQKLNSSDEDLMLDGMTPSEEEDVSDSGGLPKIGRQKKADSDSDFQVEEDSGSDWEDKKSSRAGRRAAPPPKPPLRRSAKKKRNVSDSEDFSEEEPEYRPRPTRRRTKSAQSSNSEHGNSDQDGKPPFISTSPLQFCTEYQGNGCCTVGQEAEIESRVRNITHSVYSETCKEYIKTILCQKCSPYAAHLYSYEETGIASPLPGLCTLFCSEVFNSCGAEVLSLLLDDPNEDISAVEDSQSFCEFTSLADPDYCYPDLKTNPVLTEVITRQQTEDAAGCMCLQEIASGHKLVTFIEINPIVKDIMYVGEQAGVIHVYQNGVKRRRPFLDISDIVALSNFTGDERGLLGIALHPHFASTRKFYLYYVTSGDDADVVRVSQWLFKTNLRARGRSEKVLLEIPQPYFNHNGGQMLFGDDGYLYIFTGDGGHFGDPHNHGQNLESLLGKALRINVDTMEKGNYTIPPDNPFQGVGKSEIYAYGLRNPWGCSKDAGDSITGEGKGRMFCADVGQDKYEEIDIIVRGGNYGWASREGFDCYVTSKRPSTCGEIGEEVLPIHAYNHTVGKSITGGYVYRGCEYPEFNGNFLYGDYVSGRLFRLEEKNNEWVDNEITMCSPEVCSGNWVSTYGKGISTFGVSGEGDILFSSVGITGSKIYRIIMQPFRRFDPSACQELDNNVPIDVLPSTKPDANYNQPFTTNTPQATDTKTYGSQFQRVTEKSRTVVHGKPTQQSTREQTAGLELIPADTSTLPAATISFDYYTQRQHKIEQLIAKYKELIRQLEEEIKYQTTYKSTRNQNYLIEPF</sequence>
<dbReference type="AlphaFoldDB" id="A0A7J7JDQ0"/>
<dbReference type="InterPro" id="IPR008984">
    <property type="entry name" value="SMAD_FHA_dom_sf"/>
</dbReference>
<evidence type="ECO:0000256" key="8">
    <source>
        <dbReference type="SAM" id="MobiDB-lite"/>
    </source>
</evidence>
<dbReference type="InterPro" id="IPR018143">
    <property type="entry name" value="Folate_rcpt-like"/>
</dbReference>
<evidence type="ECO:0000256" key="4">
    <source>
        <dbReference type="ARBA" id="ARBA00022729"/>
    </source>
</evidence>
<evidence type="ECO:0000256" key="1">
    <source>
        <dbReference type="ARBA" id="ARBA00004613"/>
    </source>
</evidence>
<feature type="domain" description="Glucose/Sorbosone dehydrogenase" evidence="10">
    <location>
        <begin position="432"/>
        <end position="734"/>
    </location>
</feature>
<dbReference type="SUPFAM" id="SSF50952">
    <property type="entry name" value="Soluble quinoprotein glucose dehydrogenase"/>
    <property type="match status" value="1"/>
</dbReference>
<evidence type="ECO:0000256" key="7">
    <source>
        <dbReference type="SAM" id="Coils"/>
    </source>
</evidence>